<accession>A0A7S7RP20</accession>
<dbReference type="Proteomes" id="UP000593994">
    <property type="component" value="Chromosome"/>
</dbReference>
<name>A0A7S7RP20_9BACT</name>
<dbReference type="RefSeq" id="WP_194371679.1">
    <property type="nucleotide sequence ID" value="NZ_CP054492.1"/>
</dbReference>
<sequence>MDKNQKQQVTDIVNAFRLINKDIRECFDIMSEKLESTKNFKKWKKNEAGVKQAKLDYWDAEGLFYGWDNAYYLNCYGLYNEKVVGFTFVVSIDYDEKDYENYAVLLEQLDVNINKNTPMLCIAGIYEPISTKNIKLTDENGWHYVDGILQLTGNWKNYEINKIQYNEWIDVEIEYLEDGKMIKGYEGWYKRAKVEIKNITDISSKEEALEIIVDLIKCEMQSKTDIK</sequence>
<protein>
    <submittedName>
        <fullName evidence="1">Uncharacterized protein</fullName>
    </submittedName>
</protein>
<gene>
    <name evidence="1" type="ORF">HUE88_04910</name>
</gene>
<dbReference type="AlphaFoldDB" id="A0A7S7RP20"/>
<proteinExistence type="predicted"/>
<dbReference type="EMBL" id="CP054492">
    <property type="protein sequence ID" value="QOY53025.1"/>
    <property type="molecule type" value="Genomic_DNA"/>
</dbReference>
<reference evidence="1 2" key="1">
    <citation type="submission" date="2020-05" db="EMBL/GenBank/DDBJ databases">
        <title>Sulfurimonas marisnigri, sp. nov., and Sulfurimonas baltica, sp. nov., manganese oxide reducing chemolithoautotrophs of the class Epsilonproteobacteria isolated from the pelagic redoxclines of the Black and Baltic Seas and emended description of the genus Sulfurimonas.</title>
        <authorList>
            <person name="Henkel J.V."/>
            <person name="Laudan C."/>
            <person name="Werner J."/>
            <person name="Neu T."/>
            <person name="Plewe S."/>
            <person name="Sproer C."/>
            <person name="Bunk B."/>
            <person name="Schulz-Vogt H.N."/>
        </authorList>
    </citation>
    <scope>NUCLEOTIDE SEQUENCE [LARGE SCALE GENOMIC DNA]</scope>
    <source>
        <strain evidence="1 2">GD2</strain>
    </source>
</reference>
<organism evidence="1 2">
    <name type="scientific">Candidatus Sulfurimonas baltica</name>
    <dbReference type="NCBI Taxonomy" id="2740404"/>
    <lineage>
        <taxon>Bacteria</taxon>
        <taxon>Pseudomonadati</taxon>
        <taxon>Campylobacterota</taxon>
        <taxon>Epsilonproteobacteria</taxon>
        <taxon>Campylobacterales</taxon>
        <taxon>Sulfurimonadaceae</taxon>
        <taxon>Sulfurimonas</taxon>
    </lineage>
</organism>
<evidence type="ECO:0000313" key="1">
    <source>
        <dbReference type="EMBL" id="QOY53025.1"/>
    </source>
</evidence>
<dbReference type="KEGG" id="sbal:HUE88_04910"/>
<evidence type="ECO:0000313" key="2">
    <source>
        <dbReference type="Proteomes" id="UP000593994"/>
    </source>
</evidence>
<keyword evidence="2" id="KW-1185">Reference proteome</keyword>